<reference evidence="5 6" key="1">
    <citation type="submission" date="2024-05" db="EMBL/GenBank/DDBJ databases">
        <title>De novo assembly of an allotetraploid wild potato.</title>
        <authorList>
            <person name="Hosaka A.J."/>
        </authorList>
    </citation>
    <scope>NUCLEOTIDE SEQUENCE [LARGE SCALE GENOMIC DNA]</scope>
    <source>
        <tissue evidence="5">Young leaves</tissue>
    </source>
</reference>
<keyword evidence="3" id="KW-0812">Transmembrane</keyword>
<dbReference type="Pfam" id="PF13639">
    <property type="entry name" value="zf-RING_2"/>
    <property type="match status" value="1"/>
</dbReference>
<keyword evidence="1" id="KW-0862">Zinc</keyword>
<evidence type="ECO:0000259" key="4">
    <source>
        <dbReference type="PROSITE" id="PS50089"/>
    </source>
</evidence>
<feature type="domain" description="RING-type" evidence="4">
    <location>
        <begin position="304"/>
        <end position="345"/>
    </location>
</feature>
<feature type="transmembrane region" description="Helical" evidence="3">
    <location>
        <begin position="82"/>
        <end position="104"/>
    </location>
</feature>
<feature type="compositionally biased region" description="Basic and acidic residues" evidence="2">
    <location>
        <begin position="7"/>
        <end position="21"/>
    </location>
</feature>
<evidence type="ECO:0000313" key="5">
    <source>
        <dbReference type="EMBL" id="KAL3380760.1"/>
    </source>
</evidence>
<dbReference type="PROSITE" id="PS50089">
    <property type="entry name" value="ZF_RING_2"/>
    <property type="match status" value="1"/>
</dbReference>
<dbReference type="FunFam" id="3.30.40.10:FF:000226">
    <property type="entry name" value="E3 ubiquitin ligase BIG BROTHER"/>
    <property type="match status" value="1"/>
</dbReference>
<dbReference type="SUPFAM" id="SSF57850">
    <property type="entry name" value="RING/U-box"/>
    <property type="match status" value="1"/>
</dbReference>
<dbReference type="Proteomes" id="UP001627284">
    <property type="component" value="Unassembled WGS sequence"/>
</dbReference>
<keyword evidence="1" id="KW-0863">Zinc-finger</keyword>
<evidence type="ECO:0000256" key="1">
    <source>
        <dbReference type="PROSITE-ProRule" id="PRU00175"/>
    </source>
</evidence>
<dbReference type="PANTHER" id="PTHR46400">
    <property type="entry name" value="RING/U-BOX SUPERFAMILY PROTEIN"/>
    <property type="match status" value="1"/>
</dbReference>
<keyword evidence="3" id="KW-0472">Membrane</keyword>
<dbReference type="Gene3D" id="3.30.40.10">
    <property type="entry name" value="Zinc/RING finger domain, C3HC4 (zinc finger)"/>
    <property type="match status" value="1"/>
</dbReference>
<dbReference type="InterPro" id="IPR013083">
    <property type="entry name" value="Znf_RING/FYVE/PHD"/>
</dbReference>
<name>A0ABD2VK19_9SOLN</name>
<feature type="transmembrane region" description="Helical" evidence="3">
    <location>
        <begin position="29"/>
        <end position="46"/>
    </location>
</feature>
<dbReference type="InterPro" id="IPR033276">
    <property type="entry name" value="BB"/>
</dbReference>
<sequence>RQWPSVCKRETDKDRDRERQTKERKRRGLYLYVSIYILSFYTKKAAHICQQNPLSIFPLQFGHSSAAPLPINTLLLSLLSAFHLSVCLSLFFSLFFWYFFVVLLKSVKKMSGDQHMEEMHYMNMGFPYNVPESFPGFLDGVSQAPIIQYHNNPVQIQENAYWSMNMSYYKYEHSNLESTSYHSYENGNNHISRPDFSERPWEYAVPMNVHEGVSTDVIYEENTAPVEDASTEECVLSNQDDSNHQDILEDEIDPDNMTYEELLDLGETVGTESRGLPEELINLLPTTKYKSNGIFSRKKSEERCVICQMRYKRGDRQINFPCKHIYHTECGSKWLSINKTCPICNTEVLLDE</sequence>
<dbReference type="EMBL" id="JBJKTR010000001">
    <property type="protein sequence ID" value="KAL3380760.1"/>
    <property type="molecule type" value="Genomic_DNA"/>
</dbReference>
<feature type="non-terminal residue" evidence="5">
    <location>
        <position position="1"/>
    </location>
</feature>
<evidence type="ECO:0000256" key="3">
    <source>
        <dbReference type="SAM" id="Phobius"/>
    </source>
</evidence>
<keyword evidence="1" id="KW-0479">Metal-binding</keyword>
<protein>
    <recommendedName>
        <fullName evidence="4">RING-type domain-containing protein</fullName>
    </recommendedName>
</protein>
<comment type="caution">
    <text evidence="5">The sequence shown here is derived from an EMBL/GenBank/DDBJ whole genome shotgun (WGS) entry which is preliminary data.</text>
</comment>
<proteinExistence type="predicted"/>
<accession>A0ABD2VK19</accession>
<gene>
    <name evidence="5" type="ORF">AABB24_001087</name>
</gene>
<evidence type="ECO:0000256" key="2">
    <source>
        <dbReference type="SAM" id="MobiDB-lite"/>
    </source>
</evidence>
<dbReference type="InterPro" id="IPR001841">
    <property type="entry name" value="Znf_RING"/>
</dbReference>
<dbReference type="PANTHER" id="PTHR46400:SF15">
    <property type="entry name" value="E3 UBIQUITIN LIGASE BIG BROTHER-LIKE ISOFORM X1"/>
    <property type="match status" value="1"/>
</dbReference>
<keyword evidence="3" id="KW-1133">Transmembrane helix</keyword>
<organism evidence="5 6">
    <name type="scientific">Solanum stoloniferum</name>
    <dbReference type="NCBI Taxonomy" id="62892"/>
    <lineage>
        <taxon>Eukaryota</taxon>
        <taxon>Viridiplantae</taxon>
        <taxon>Streptophyta</taxon>
        <taxon>Embryophyta</taxon>
        <taxon>Tracheophyta</taxon>
        <taxon>Spermatophyta</taxon>
        <taxon>Magnoliopsida</taxon>
        <taxon>eudicotyledons</taxon>
        <taxon>Gunneridae</taxon>
        <taxon>Pentapetalae</taxon>
        <taxon>asterids</taxon>
        <taxon>lamiids</taxon>
        <taxon>Solanales</taxon>
        <taxon>Solanaceae</taxon>
        <taxon>Solanoideae</taxon>
        <taxon>Solaneae</taxon>
        <taxon>Solanum</taxon>
    </lineage>
</organism>
<dbReference type="GO" id="GO:0008270">
    <property type="term" value="F:zinc ion binding"/>
    <property type="evidence" value="ECO:0007669"/>
    <property type="project" value="UniProtKB-KW"/>
</dbReference>
<keyword evidence="6" id="KW-1185">Reference proteome</keyword>
<evidence type="ECO:0000313" key="6">
    <source>
        <dbReference type="Proteomes" id="UP001627284"/>
    </source>
</evidence>
<feature type="region of interest" description="Disordered" evidence="2">
    <location>
        <begin position="1"/>
        <end position="21"/>
    </location>
</feature>
<dbReference type="AlphaFoldDB" id="A0ABD2VK19"/>